<comment type="caution">
    <text evidence="1">The sequence shown here is derived from an EMBL/GenBank/DDBJ whole genome shotgun (WGS) entry which is preliminary data.</text>
</comment>
<keyword evidence="2" id="KW-1185">Reference proteome</keyword>
<evidence type="ECO:0000313" key="1">
    <source>
        <dbReference type="EMBL" id="GME28146.1"/>
    </source>
</evidence>
<dbReference type="Proteomes" id="UP001165186">
    <property type="component" value="Unassembled WGS sequence"/>
</dbReference>
<gene>
    <name evidence="1" type="primary">g7568</name>
    <name evidence="1" type="ORF">NpPPO83_00007568</name>
</gene>
<accession>A0ACB5S5W1</accession>
<name>A0ACB5S5W1_9PEZI</name>
<sequence>MLTVFRTSGTVHFTSIIVPTTLDTVVRPTGLITSLIPDATVCVPGYRQVVGTLGAGGGFVTVATLAPVAALAPSPYREALGA</sequence>
<organism evidence="1 2">
    <name type="scientific">Neofusicoccum parvum</name>
    <dbReference type="NCBI Taxonomy" id="310453"/>
    <lineage>
        <taxon>Eukaryota</taxon>
        <taxon>Fungi</taxon>
        <taxon>Dikarya</taxon>
        <taxon>Ascomycota</taxon>
        <taxon>Pezizomycotina</taxon>
        <taxon>Dothideomycetes</taxon>
        <taxon>Dothideomycetes incertae sedis</taxon>
        <taxon>Botryosphaeriales</taxon>
        <taxon>Botryosphaeriaceae</taxon>
        <taxon>Neofusicoccum</taxon>
    </lineage>
</organism>
<dbReference type="EMBL" id="BSXG01000044">
    <property type="protein sequence ID" value="GME28146.1"/>
    <property type="molecule type" value="Genomic_DNA"/>
</dbReference>
<reference evidence="1" key="1">
    <citation type="submission" date="2024-09" db="EMBL/GenBank/DDBJ databases">
        <title>Draft Genome Sequences of Neofusicoccum parvum.</title>
        <authorList>
            <person name="Ashida A."/>
            <person name="Camagna M."/>
            <person name="Tanaka A."/>
            <person name="Takemoto D."/>
        </authorList>
    </citation>
    <scope>NUCLEOTIDE SEQUENCE</scope>
    <source>
        <strain evidence="1">PPO83</strain>
    </source>
</reference>
<evidence type="ECO:0000313" key="2">
    <source>
        <dbReference type="Proteomes" id="UP001165186"/>
    </source>
</evidence>
<protein>
    <submittedName>
        <fullName evidence="1">Uncharacterized protein</fullName>
    </submittedName>
</protein>
<proteinExistence type="predicted"/>